<evidence type="ECO:0000313" key="8">
    <source>
        <dbReference type="Proteomes" id="UP000078559"/>
    </source>
</evidence>
<dbReference type="PANTHER" id="PTHR30096">
    <property type="entry name" value="4,5-DOPA DIOXYGENASE EXTRADIOL-LIKE PROTEIN"/>
    <property type="match status" value="1"/>
</dbReference>
<keyword evidence="8" id="KW-1185">Reference proteome</keyword>
<dbReference type="InterPro" id="IPR004183">
    <property type="entry name" value="Xdiol_dOase_suB"/>
</dbReference>
<dbReference type="PANTHER" id="PTHR30096:SF0">
    <property type="entry name" value="4,5-DOPA DIOXYGENASE EXTRADIOL-LIKE PROTEIN"/>
    <property type="match status" value="1"/>
</dbReference>
<evidence type="ECO:0000259" key="6">
    <source>
        <dbReference type="Pfam" id="PF02900"/>
    </source>
</evidence>
<evidence type="ECO:0000256" key="1">
    <source>
        <dbReference type="ARBA" id="ARBA00001947"/>
    </source>
</evidence>
<dbReference type="SUPFAM" id="SSF53213">
    <property type="entry name" value="LigB-like"/>
    <property type="match status" value="1"/>
</dbReference>
<accession>A0A194VIY4</accession>
<dbReference type="EMBL" id="KN796115">
    <property type="protein sequence ID" value="KUI63952.1"/>
    <property type="molecule type" value="Genomic_DNA"/>
</dbReference>
<comment type="cofactor">
    <cofactor evidence="1">
        <name>Zn(2+)</name>
        <dbReference type="ChEBI" id="CHEBI:29105"/>
    </cofactor>
</comment>
<dbReference type="PIRSF" id="PIRSF006157">
    <property type="entry name" value="Doxgns_DODA"/>
    <property type="match status" value="1"/>
</dbReference>
<name>A0A194VIY4_CYTMA</name>
<sequence>MQALSQVTKSILTRARSLIMTRGAVASITHGGGPLPVLGDPGHAGIIKSLKNRVPKILKLGTPDAPRAIVLVTAHWSESQPTISSGTSHQLLFDYGGFHREAYQLKYPAPGSPEVAGEVRTALENAGFKPVMNEKRGWDHGVFIPLLLINPKADVPIVQLSVLRSEDPAEHIRMGRALSALRDSNVAIVGSGFASFHNLSTMFALMAGDPAVAKQLKNKTKVWNQTLMDAVLEKDVQARETKLTGWRKFPHAYDMHPRHGADHFMPLLVCVGAGGDEKGEVYRDDFLGVDICSYYWP</sequence>
<dbReference type="OrthoDB" id="7396853at2759"/>
<evidence type="ECO:0000256" key="2">
    <source>
        <dbReference type="ARBA" id="ARBA00007581"/>
    </source>
</evidence>
<evidence type="ECO:0000256" key="4">
    <source>
        <dbReference type="ARBA" id="ARBA00022833"/>
    </source>
</evidence>
<dbReference type="Proteomes" id="UP000078559">
    <property type="component" value="Unassembled WGS sequence"/>
</dbReference>
<dbReference type="CDD" id="cd07363">
    <property type="entry name" value="45_DOPA_Dioxygenase"/>
    <property type="match status" value="1"/>
</dbReference>
<keyword evidence="4" id="KW-0862">Zinc</keyword>
<reference evidence="7" key="1">
    <citation type="submission" date="2014-12" db="EMBL/GenBank/DDBJ databases">
        <title>Genome Sequence of Valsa Canker Pathogens Uncovers a Specific Adaption of Colonization on Woody Bark.</title>
        <authorList>
            <person name="Yin Z."/>
            <person name="Liu H."/>
            <person name="Gao X."/>
            <person name="Li Z."/>
            <person name="Song N."/>
            <person name="Ke X."/>
            <person name="Dai Q."/>
            <person name="Wu Y."/>
            <person name="Sun Y."/>
            <person name="Xu J.-R."/>
            <person name="Kang Z.K."/>
            <person name="Wang L."/>
            <person name="Huang L."/>
        </authorList>
    </citation>
    <scope>NUCLEOTIDE SEQUENCE [LARGE SCALE GENOMIC DNA]</scope>
    <source>
        <strain evidence="7">03-8</strain>
    </source>
</reference>
<dbReference type="AlphaFoldDB" id="A0A194VIY4"/>
<evidence type="ECO:0000256" key="3">
    <source>
        <dbReference type="ARBA" id="ARBA00022723"/>
    </source>
</evidence>
<organism evidence="7 8">
    <name type="scientific">Cytospora mali</name>
    <name type="common">Apple Valsa canker fungus</name>
    <name type="synonym">Valsa mali</name>
    <dbReference type="NCBI Taxonomy" id="578113"/>
    <lineage>
        <taxon>Eukaryota</taxon>
        <taxon>Fungi</taxon>
        <taxon>Dikarya</taxon>
        <taxon>Ascomycota</taxon>
        <taxon>Pezizomycotina</taxon>
        <taxon>Sordariomycetes</taxon>
        <taxon>Sordariomycetidae</taxon>
        <taxon>Diaporthales</taxon>
        <taxon>Cytosporaceae</taxon>
        <taxon>Cytospora</taxon>
    </lineage>
</organism>
<keyword evidence="5" id="KW-0560">Oxidoreductase</keyword>
<dbReference type="GO" id="GO:0016702">
    <property type="term" value="F:oxidoreductase activity, acting on single donors with incorporation of molecular oxygen, incorporation of two atoms of oxygen"/>
    <property type="evidence" value="ECO:0007669"/>
    <property type="project" value="UniProtKB-ARBA"/>
</dbReference>
<keyword evidence="3" id="KW-0479">Metal-binding</keyword>
<gene>
    <name evidence="7" type="ORF">VM1G_10693</name>
</gene>
<dbReference type="GO" id="GO:0008198">
    <property type="term" value="F:ferrous iron binding"/>
    <property type="evidence" value="ECO:0007669"/>
    <property type="project" value="InterPro"/>
</dbReference>
<proteinExistence type="inferred from homology"/>
<dbReference type="GO" id="GO:0008270">
    <property type="term" value="F:zinc ion binding"/>
    <property type="evidence" value="ECO:0007669"/>
    <property type="project" value="InterPro"/>
</dbReference>
<feature type="domain" description="Extradiol ring-cleavage dioxygenase class III enzyme subunit B" evidence="6">
    <location>
        <begin position="46"/>
        <end position="284"/>
    </location>
</feature>
<dbReference type="Pfam" id="PF02900">
    <property type="entry name" value="LigB"/>
    <property type="match status" value="1"/>
</dbReference>
<dbReference type="SMR" id="A0A194VIY4"/>
<protein>
    <submittedName>
        <fullName evidence="7">4,5-DOPA dioxygenase extradiol</fullName>
    </submittedName>
</protein>
<keyword evidence="7" id="KW-0223">Dioxygenase</keyword>
<dbReference type="InterPro" id="IPR014436">
    <property type="entry name" value="Extradiol_dOase_DODA"/>
</dbReference>
<evidence type="ECO:0000256" key="5">
    <source>
        <dbReference type="ARBA" id="ARBA00023002"/>
    </source>
</evidence>
<dbReference type="Gene3D" id="3.40.830.10">
    <property type="entry name" value="LigB-like"/>
    <property type="match status" value="1"/>
</dbReference>
<comment type="similarity">
    <text evidence="2">Belongs to the DODA-type extradiol aromatic ring-opening dioxygenase family.</text>
</comment>
<evidence type="ECO:0000313" key="7">
    <source>
        <dbReference type="EMBL" id="KUI63952.1"/>
    </source>
</evidence>
<dbReference type="PHI-base" id="PHI:11525"/>